<organism evidence="1 2">
    <name type="scientific">Gymnopus androsaceus JB14</name>
    <dbReference type="NCBI Taxonomy" id="1447944"/>
    <lineage>
        <taxon>Eukaryota</taxon>
        <taxon>Fungi</taxon>
        <taxon>Dikarya</taxon>
        <taxon>Basidiomycota</taxon>
        <taxon>Agaricomycotina</taxon>
        <taxon>Agaricomycetes</taxon>
        <taxon>Agaricomycetidae</taxon>
        <taxon>Agaricales</taxon>
        <taxon>Marasmiineae</taxon>
        <taxon>Omphalotaceae</taxon>
        <taxon>Gymnopus</taxon>
    </lineage>
</organism>
<evidence type="ECO:0000313" key="2">
    <source>
        <dbReference type="Proteomes" id="UP000799118"/>
    </source>
</evidence>
<keyword evidence="2" id="KW-1185">Reference proteome</keyword>
<gene>
    <name evidence="1" type="ORF">BT96DRAFT_641058</name>
</gene>
<sequence>MVNHGFVKNIHRFNCFYEAISIFPLLDTANVCLHLNWNFRRSSERCRICSTSILHQVRSKNTQK</sequence>
<dbReference type="EMBL" id="ML770111">
    <property type="protein sequence ID" value="KAE9384611.1"/>
    <property type="molecule type" value="Genomic_DNA"/>
</dbReference>
<reference evidence="1" key="1">
    <citation type="journal article" date="2019" name="Environ. Microbiol.">
        <title>Fungal ecological strategies reflected in gene transcription - a case study of two litter decomposers.</title>
        <authorList>
            <person name="Barbi F."/>
            <person name="Kohler A."/>
            <person name="Barry K."/>
            <person name="Baskaran P."/>
            <person name="Daum C."/>
            <person name="Fauchery L."/>
            <person name="Ihrmark K."/>
            <person name="Kuo A."/>
            <person name="LaButti K."/>
            <person name="Lipzen A."/>
            <person name="Morin E."/>
            <person name="Grigoriev I.V."/>
            <person name="Henrissat B."/>
            <person name="Lindahl B."/>
            <person name="Martin F."/>
        </authorList>
    </citation>
    <scope>NUCLEOTIDE SEQUENCE</scope>
    <source>
        <strain evidence="1">JB14</strain>
    </source>
</reference>
<proteinExistence type="predicted"/>
<protein>
    <submittedName>
        <fullName evidence="1">Uncharacterized protein</fullName>
    </submittedName>
</protein>
<evidence type="ECO:0000313" key="1">
    <source>
        <dbReference type="EMBL" id="KAE9384611.1"/>
    </source>
</evidence>
<dbReference type="Proteomes" id="UP000799118">
    <property type="component" value="Unassembled WGS sequence"/>
</dbReference>
<name>A0A6A4GGI4_9AGAR</name>
<accession>A0A6A4GGI4</accession>
<dbReference type="AlphaFoldDB" id="A0A6A4GGI4"/>